<comment type="caution">
    <text evidence="1">The sequence shown here is derived from an EMBL/GenBank/DDBJ whole genome shotgun (WGS) entry which is preliminary data.</text>
</comment>
<organism evidence="1 2">
    <name type="scientific">Nephila pilipes</name>
    <name type="common">Giant wood spider</name>
    <name type="synonym">Nephila maculata</name>
    <dbReference type="NCBI Taxonomy" id="299642"/>
    <lineage>
        <taxon>Eukaryota</taxon>
        <taxon>Metazoa</taxon>
        <taxon>Ecdysozoa</taxon>
        <taxon>Arthropoda</taxon>
        <taxon>Chelicerata</taxon>
        <taxon>Arachnida</taxon>
        <taxon>Araneae</taxon>
        <taxon>Araneomorphae</taxon>
        <taxon>Entelegynae</taxon>
        <taxon>Araneoidea</taxon>
        <taxon>Nephilidae</taxon>
        <taxon>Nephila</taxon>
    </lineage>
</organism>
<keyword evidence="2" id="KW-1185">Reference proteome</keyword>
<accession>A0A8X6PKZ8</accession>
<protein>
    <submittedName>
        <fullName evidence="1">Uncharacterized protein</fullName>
    </submittedName>
</protein>
<dbReference type="Proteomes" id="UP000887013">
    <property type="component" value="Unassembled WGS sequence"/>
</dbReference>
<feature type="non-terminal residue" evidence="1">
    <location>
        <position position="56"/>
    </location>
</feature>
<dbReference type="EMBL" id="BMAW01116993">
    <property type="protein sequence ID" value="GFT73060.1"/>
    <property type="molecule type" value="Genomic_DNA"/>
</dbReference>
<evidence type="ECO:0000313" key="2">
    <source>
        <dbReference type="Proteomes" id="UP000887013"/>
    </source>
</evidence>
<reference evidence="1" key="1">
    <citation type="submission" date="2020-08" db="EMBL/GenBank/DDBJ databases">
        <title>Multicomponent nature underlies the extraordinary mechanical properties of spider dragline silk.</title>
        <authorList>
            <person name="Kono N."/>
            <person name="Nakamura H."/>
            <person name="Mori M."/>
            <person name="Yoshida Y."/>
            <person name="Ohtoshi R."/>
            <person name="Malay A.D."/>
            <person name="Moran D.A.P."/>
            <person name="Tomita M."/>
            <person name="Numata K."/>
            <person name="Arakawa K."/>
        </authorList>
    </citation>
    <scope>NUCLEOTIDE SEQUENCE</scope>
</reference>
<proteinExistence type="predicted"/>
<evidence type="ECO:0000313" key="1">
    <source>
        <dbReference type="EMBL" id="GFT73060.1"/>
    </source>
</evidence>
<sequence length="56" mass="6554">MLIPRKAIGQNKLSYYSVKAIEPRKSSNRSRRLKLVRSFINTTYFATLSEIYSAER</sequence>
<dbReference type="AlphaFoldDB" id="A0A8X6PKZ8"/>
<name>A0A8X6PKZ8_NEPPI</name>
<gene>
    <name evidence="1" type="ORF">NPIL_334541</name>
</gene>